<dbReference type="SUPFAM" id="SSF53218">
    <property type="entry name" value="Molybdenum cofactor biosynthesis proteins"/>
    <property type="match status" value="1"/>
</dbReference>
<dbReference type="AlphaFoldDB" id="A0A167DKF2"/>
<dbReference type="Gene3D" id="3.40.980.10">
    <property type="entry name" value="MoaB/Mog-like domain"/>
    <property type="match status" value="1"/>
</dbReference>
<dbReference type="GO" id="GO:0046872">
    <property type="term" value="F:metal ion binding"/>
    <property type="evidence" value="ECO:0007669"/>
    <property type="project" value="UniProtKB-UniRule"/>
</dbReference>
<keyword evidence="10 13" id="KW-0460">Magnesium</keyword>
<dbReference type="InterPro" id="IPR036425">
    <property type="entry name" value="MoaB/Mog-like_dom_sf"/>
</dbReference>
<dbReference type="KEGG" id="pcx:LPB68_03440"/>
<dbReference type="InterPro" id="IPR036135">
    <property type="entry name" value="MoeA_linker/N_sf"/>
</dbReference>
<comment type="cofactor">
    <cofactor evidence="1 13">
        <name>Mg(2+)</name>
        <dbReference type="ChEBI" id="CHEBI:18420"/>
    </cofactor>
</comment>
<dbReference type="SUPFAM" id="SSF63867">
    <property type="entry name" value="MoeA C-terminal domain-like"/>
    <property type="match status" value="1"/>
</dbReference>
<dbReference type="PANTHER" id="PTHR10192:SF5">
    <property type="entry name" value="GEPHYRIN"/>
    <property type="match status" value="1"/>
</dbReference>
<evidence type="ECO:0000313" key="15">
    <source>
        <dbReference type="EMBL" id="OAB74491.1"/>
    </source>
</evidence>
<dbReference type="InterPro" id="IPR001453">
    <property type="entry name" value="MoaB/Mog_dom"/>
</dbReference>
<keyword evidence="9 13" id="KW-0479">Metal-binding</keyword>
<dbReference type="CDD" id="cd00887">
    <property type="entry name" value="MoeA"/>
    <property type="match status" value="1"/>
</dbReference>
<evidence type="ECO:0000256" key="9">
    <source>
        <dbReference type="ARBA" id="ARBA00022723"/>
    </source>
</evidence>
<evidence type="ECO:0000256" key="12">
    <source>
        <dbReference type="ARBA" id="ARBA00047317"/>
    </source>
</evidence>
<sequence length="420" mass="45072">MSGRKNQQNFMRKAISVEEATQIVLSNVHVMVKEELPIMQSVGRFLAVEVVAPQPVPHFRRSGMDGYAVISSDTSQATIKTPVTIKVVDNIPAGNVSQKVIKSGECARIMTGGAVPDGADAVIKYEMTEEGGIDLDGVDTCRIKGAVTPEMNVSPIGIEVSEGEIILRTGIRIGPGEIALLAMFGVATVQVYRQPRVAIITTGAELLDVQAPLEPGKIRNSNGYMIAAAIMDYGGIPIMLDRIPDDSELARTQVMSALNTYDVVVTTGGVSVGDHDIIYDVTQTWDGDLKFNRLLMRPGSPTTYGLWNGKPLFALSGNPSACFVGARLFLRPAIRGMMGAELVPEQRMTAILTEDYLKSDRSTRFVRGVLSSVDGMLQAAPVGLDMSSVTVSLRDANCLICIPGSPNGYKKGTLVEVIQL</sequence>
<dbReference type="FunFam" id="3.40.980.10:FF:000004">
    <property type="entry name" value="Molybdopterin molybdenumtransferase"/>
    <property type="match status" value="1"/>
</dbReference>
<evidence type="ECO:0000256" key="7">
    <source>
        <dbReference type="ARBA" id="ARBA00022505"/>
    </source>
</evidence>
<feature type="domain" description="MoaB/Mog" evidence="14">
    <location>
        <begin position="198"/>
        <end position="336"/>
    </location>
</feature>
<keyword evidence="8 13" id="KW-0808">Transferase</keyword>
<dbReference type="RefSeq" id="WP_068657849.1">
    <property type="nucleotide sequence ID" value="NZ_CP017770.1"/>
</dbReference>
<dbReference type="Pfam" id="PF03454">
    <property type="entry name" value="MoeA_C"/>
    <property type="match status" value="1"/>
</dbReference>
<protein>
    <recommendedName>
        <fullName evidence="6 13">Molybdopterin molybdenumtransferase</fullName>
        <ecNumber evidence="5 13">2.10.1.1</ecNumber>
    </recommendedName>
</protein>
<dbReference type="GO" id="GO:0061599">
    <property type="term" value="F:molybdopterin molybdotransferase activity"/>
    <property type="evidence" value="ECO:0007669"/>
    <property type="project" value="UniProtKB-UniRule"/>
</dbReference>
<dbReference type="InterPro" id="IPR036688">
    <property type="entry name" value="MoeA_C_domain_IV_sf"/>
</dbReference>
<dbReference type="GO" id="GO:0006777">
    <property type="term" value="P:Mo-molybdopterin cofactor biosynthetic process"/>
    <property type="evidence" value="ECO:0007669"/>
    <property type="project" value="UniProtKB-UniRule"/>
</dbReference>
<evidence type="ECO:0000256" key="11">
    <source>
        <dbReference type="ARBA" id="ARBA00023150"/>
    </source>
</evidence>
<dbReference type="UniPathway" id="UPA00344"/>
<evidence type="ECO:0000259" key="14">
    <source>
        <dbReference type="SMART" id="SM00852"/>
    </source>
</evidence>
<evidence type="ECO:0000313" key="16">
    <source>
        <dbReference type="Proteomes" id="UP000077134"/>
    </source>
</evidence>
<comment type="similarity">
    <text evidence="4 13">Belongs to the MoeA family.</text>
</comment>
<accession>A0A167DKF2</accession>
<keyword evidence="11 13" id="KW-0501">Molybdenum cofactor biosynthesis</keyword>
<evidence type="ECO:0000256" key="8">
    <source>
        <dbReference type="ARBA" id="ARBA00022679"/>
    </source>
</evidence>
<name>A0A167DKF2_9BACL</name>
<dbReference type="Pfam" id="PF00994">
    <property type="entry name" value="MoCF_biosynth"/>
    <property type="match status" value="1"/>
</dbReference>
<evidence type="ECO:0000256" key="2">
    <source>
        <dbReference type="ARBA" id="ARBA00002901"/>
    </source>
</evidence>
<evidence type="ECO:0000256" key="4">
    <source>
        <dbReference type="ARBA" id="ARBA00010763"/>
    </source>
</evidence>
<comment type="function">
    <text evidence="2 13">Catalyzes the insertion of molybdate into adenylated molybdopterin with the concomitant release of AMP.</text>
</comment>
<organism evidence="15 16">
    <name type="scientific">Paenibacillus crassostreae</name>
    <dbReference type="NCBI Taxonomy" id="1763538"/>
    <lineage>
        <taxon>Bacteria</taxon>
        <taxon>Bacillati</taxon>
        <taxon>Bacillota</taxon>
        <taxon>Bacilli</taxon>
        <taxon>Bacillales</taxon>
        <taxon>Paenibacillaceae</taxon>
        <taxon>Paenibacillus</taxon>
    </lineage>
</organism>
<dbReference type="InterPro" id="IPR005110">
    <property type="entry name" value="MoeA_linker/N"/>
</dbReference>
<proteinExistence type="inferred from homology"/>
<evidence type="ECO:0000256" key="1">
    <source>
        <dbReference type="ARBA" id="ARBA00001946"/>
    </source>
</evidence>
<dbReference type="NCBIfam" id="TIGR00177">
    <property type="entry name" value="molyb_syn"/>
    <property type="match status" value="1"/>
</dbReference>
<comment type="caution">
    <text evidence="15">The sequence shown here is derived from an EMBL/GenBank/DDBJ whole genome shotgun (WGS) entry which is preliminary data.</text>
</comment>
<keyword evidence="7 13" id="KW-0500">Molybdenum</keyword>
<reference evidence="15 16" key="1">
    <citation type="submission" date="2016-02" db="EMBL/GenBank/DDBJ databases">
        <title>Paenibacillus sp. LPB0068, isolated from Crassostrea gigas.</title>
        <authorList>
            <person name="Shin S.-K."/>
            <person name="Yi H."/>
        </authorList>
    </citation>
    <scope>NUCLEOTIDE SEQUENCE [LARGE SCALE GENOMIC DNA]</scope>
    <source>
        <strain evidence="15 16">LPB0068</strain>
    </source>
</reference>
<dbReference type="PANTHER" id="PTHR10192">
    <property type="entry name" value="MOLYBDOPTERIN BIOSYNTHESIS PROTEIN"/>
    <property type="match status" value="1"/>
</dbReference>
<dbReference type="Pfam" id="PF03453">
    <property type="entry name" value="MoeA_N"/>
    <property type="match status" value="1"/>
</dbReference>
<dbReference type="STRING" id="1763538.LPB68_03440"/>
<evidence type="ECO:0000256" key="6">
    <source>
        <dbReference type="ARBA" id="ARBA00021108"/>
    </source>
</evidence>
<evidence type="ECO:0000256" key="10">
    <source>
        <dbReference type="ARBA" id="ARBA00022842"/>
    </source>
</evidence>
<gene>
    <name evidence="15" type="ORF">PNBC_10520</name>
</gene>
<dbReference type="InterPro" id="IPR038987">
    <property type="entry name" value="MoeA-like"/>
</dbReference>
<comment type="catalytic activity">
    <reaction evidence="12">
        <text>adenylyl-molybdopterin + molybdate = Mo-molybdopterin + AMP + H(+)</text>
        <dbReference type="Rhea" id="RHEA:35047"/>
        <dbReference type="ChEBI" id="CHEBI:15378"/>
        <dbReference type="ChEBI" id="CHEBI:36264"/>
        <dbReference type="ChEBI" id="CHEBI:62727"/>
        <dbReference type="ChEBI" id="CHEBI:71302"/>
        <dbReference type="ChEBI" id="CHEBI:456215"/>
        <dbReference type="EC" id="2.10.1.1"/>
    </reaction>
</comment>
<dbReference type="Gene3D" id="2.40.340.10">
    <property type="entry name" value="MoeA, C-terminal, domain IV"/>
    <property type="match status" value="1"/>
</dbReference>
<dbReference type="Proteomes" id="UP000077134">
    <property type="component" value="Unassembled WGS sequence"/>
</dbReference>
<dbReference type="EMBL" id="LSFN01000014">
    <property type="protein sequence ID" value="OAB74491.1"/>
    <property type="molecule type" value="Genomic_DNA"/>
</dbReference>
<dbReference type="FunFam" id="2.170.190.11:FF:000001">
    <property type="entry name" value="Molybdopterin molybdenumtransferase"/>
    <property type="match status" value="1"/>
</dbReference>
<dbReference type="SMART" id="SM00852">
    <property type="entry name" value="MoCF_biosynth"/>
    <property type="match status" value="1"/>
</dbReference>
<comment type="pathway">
    <text evidence="3 13">Cofactor biosynthesis; molybdopterin biosynthesis.</text>
</comment>
<evidence type="ECO:0000256" key="5">
    <source>
        <dbReference type="ARBA" id="ARBA00013269"/>
    </source>
</evidence>
<dbReference type="SUPFAM" id="SSF63882">
    <property type="entry name" value="MoeA N-terminal region -like"/>
    <property type="match status" value="1"/>
</dbReference>
<dbReference type="EC" id="2.10.1.1" evidence="5 13"/>
<evidence type="ECO:0000256" key="13">
    <source>
        <dbReference type="RuleBase" id="RU365090"/>
    </source>
</evidence>
<evidence type="ECO:0000256" key="3">
    <source>
        <dbReference type="ARBA" id="ARBA00005046"/>
    </source>
</evidence>
<dbReference type="InterPro" id="IPR005111">
    <property type="entry name" value="MoeA_C_domain_IV"/>
</dbReference>
<dbReference type="Gene3D" id="2.170.190.11">
    <property type="entry name" value="Molybdopterin biosynthesis moea protein, domain 3"/>
    <property type="match status" value="1"/>
</dbReference>
<dbReference type="NCBIfam" id="NF045515">
    <property type="entry name" value="Glp_gephyrin"/>
    <property type="match status" value="1"/>
</dbReference>
<dbReference type="Gene3D" id="3.90.105.10">
    <property type="entry name" value="Molybdopterin biosynthesis moea protein, domain 2"/>
    <property type="match status" value="1"/>
</dbReference>
<dbReference type="GO" id="GO:0005829">
    <property type="term" value="C:cytosol"/>
    <property type="evidence" value="ECO:0007669"/>
    <property type="project" value="TreeGrafter"/>
</dbReference>
<keyword evidence="16" id="KW-1185">Reference proteome</keyword>
<dbReference type="OrthoDB" id="9804758at2"/>